<gene>
    <name evidence="1" type="ORF">SAMN05661109_01945</name>
</gene>
<reference evidence="2" key="1">
    <citation type="submission" date="2016-10" db="EMBL/GenBank/DDBJ databases">
        <authorList>
            <person name="Varghese N."/>
            <person name="Submissions S."/>
        </authorList>
    </citation>
    <scope>NUCLEOTIDE SEQUENCE [LARGE SCALE GENOMIC DNA]</scope>
    <source>
        <strain evidence="2">DSM 20524</strain>
    </source>
</reference>
<accession>A0A1H9UUY7</accession>
<proteinExistence type="predicted"/>
<dbReference type="Proteomes" id="UP000198929">
    <property type="component" value="Unassembled WGS sequence"/>
</dbReference>
<keyword evidence="2" id="KW-1185">Reference proteome</keyword>
<organism evidence="1 2">
    <name type="scientific">Corynebacterium cystitidis DSM 20524</name>
    <dbReference type="NCBI Taxonomy" id="1121357"/>
    <lineage>
        <taxon>Bacteria</taxon>
        <taxon>Bacillati</taxon>
        <taxon>Actinomycetota</taxon>
        <taxon>Actinomycetes</taxon>
        <taxon>Mycobacteriales</taxon>
        <taxon>Corynebacteriaceae</taxon>
        <taxon>Corynebacterium</taxon>
    </lineage>
</organism>
<sequence length="239" mass="27121">MNVLEELAAEFFDKTWNLLVSVLPLDEQLVTAHADSNRDNGTVVFELTLPLAYKGDALEDDNLPESFSDLFRAVIRYVMCLDTTGEYLSVSQSKFELRVHTSPGIRFEYERGNTSAPAAHIHYSGTGGLLSPVLMRNFSGTKDHRKKGDIQKLHLPVGGRRFRPSLEEFLYFLIQECGFRARAGWQNVVLESREEWLDTQLSAAVRDNPAVARQELERLGYLVELPEHGEVPKARRLGW</sequence>
<dbReference type="AlphaFoldDB" id="A0A1H9UUY7"/>
<name>A0A1H9UUY7_9CORY</name>
<dbReference type="EMBL" id="FOGQ01000009">
    <property type="protein sequence ID" value="SES13350.1"/>
    <property type="molecule type" value="Genomic_DNA"/>
</dbReference>
<protein>
    <submittedName>
        <fullName evidence="1">Uncharacterized protein</fullName>
    </submittedName>
</protein>
<dbReference type="RefSeq" id="WP_092259659.1">
    <property type="nucleotide sequence ID" value="NZ_CP047199.1"/>
</dbReference>
<evidence type="ECO:0000313" key="2">
    <source>
        <dbReference type="Proteomes" id="UP000198929"/>
    </source>
</evidence>
<dbReference type="STRING" id="1121357.SAMN05661109_01945"/>
<evidence type="ECO:0000313" key="1">
    <source>
        <dbReference type="EMBL" id="SES13350.1"/>
    </source>
</evidence>